<gene>
    <name evidence="2" type="ORF">H4W31_007031</name>
</gene>
<feature type="chain" id="PRO_5039629701" description="DUF4232 domain-containing protein" evidence="1">
    <location>
        <begin position="25"/>
        <end position="159"/>
    </location>
</feature>
<reference evidence="2" key="1">
    <citation type="submission" date="2020-10" db="EMBL/GenBank/DDBJ databases">
        <title>Sequencing the genomes of 1000 actinobacteria strains.</title>
        <authorList>
            <person name="Klenk H.-P."/>
        </authorList>
    </citation>
    <scope>NUCLEOTIDE SEQUENCE</scope>
    <source>
        <strain evidence="2">DSM 46832</strain>
    </source>
</reference>
<accession>A0A927MGR2</accession>
<dbReference type="AlphaFoldDB" id="A0A927MGR2"/>
<comment type="caution">
    <text evidence="2">The sequence shown here is derived from an EMBL/GenBank/DDBJ whole genome shotgun (WGS) entry which is preliminary data.</text>
</comment>
<dbReference type="PROSITE" id="PS51257">
    <property type="entry name" value="PROKAR_LIPOPROTEIN"/>
    <property type="match status" value="1"/>
</dbReference>
<feature type="signal peptide" evidence="1">
    <location>
        <begin position="1"/>
        <end position="24"/>
    </location>
</feature>
<name>A0A927MGR2_9ACTN</name>
<evidence type="ECO:0008006" key="4">
    <source>
        <dbReference type="Google" id="ProtNLM"/>
    </source>
</evidence>
<dbReference type="EMBL" id="JADBEB010000001">
    <property type="protein sequence ID" value="MBE1491393.1"/>
    <property type="molecule type" value="Genomic_DNA"/>
</dbReference>
<dbReference type="Proteomes" id="UP000649753">
    <property type="component" value="Unassembled WGS sequence"/>
</dbReference>
<keyword evidence="1" id="KW-0732">Signal</keyword>
<organism evidence="2 3">
    <name type="scientific">Plantactinospora soyae</name>
    <dbReference type="NCBI Taxonomy" id="1544732"/>
    <lineage>
        <taxon>Bacteria</taxon>
        <taxon>Bacillati</taxon>
        <taxon>Actinomycetota</taxon>
        <taxon>Actinomycetes</taxon>
        <taxon>Micromonosporales</taxon>
        <taxon>Micromonosporaceae</taxon>
        <taxon>Plantactinospora</taxon>
    </lineage>
</organism>
<evidence type="ECO:0000256" key="1">
    <source>
        <dbReference type="SAM" id="SignalP"/>
    </source>
</evidence>
<proteinExistence type="predicted"/>
<sequence>MRRDPRRFLVVAAFWAVLATTTLAGCVGTAESAPAESWTRNGETVDIEVISTNDGPAHCEWQRARFLQISWPIYSAPDGQPRSAQYVRDPEGVLGHEALRRAFRSGATLPEDAIPTGYERDGTALWLADSDRETTAYLVTEDPPRVEAWPRADPPLGCD</sequence>
<keyword evidence="3" id="KW-1185">Reference proteome</keyword>
<dbReference type="RefSeq" id="WP_192770478.1">
    <property type="nucleotide sequence ID" value="NZ_JADBEB010000001.1"/>
</dbReference>
<evidence type="ECO:0000313" key="2">
    <source>
        <dbReference type="EMBL" id="MBE1491393.1"/>
    </source>
</evidence>
<evidence type="ECO:0000313" key="3">
    <source>
        <dbReference type="Proteomes" id="UP000649753"/>
    </source>
</evidence>
<protein>
    <recommendedName>
        <fullName evidence="4">DUF4232 domain-containing protein</fullName>
    </recommendedName>
</protein>